<keyword evidence="11" id="KW-0648">Protein biosynthesis</keyword>
<dbReference type="CDD" id="cd00672">
    <property type="entry name" value="CysRS_core"/>
    <property type="match status" value="1"/>
</dbReference>
<dbReference type="Pfam" id="PF01406">
    <property type="entry name" value="tRNA-synt_1e"/>
    <property type="match status" value="1"/>
</dbReference>
<protein>
    <recommendedName>
        <fullName evidence="15">Cysteine--tRNA ligase, cytoplasmic</fullName>
        <ecNumber evidence="4">6.1.1.16</ecNumber>
    </recommendedName>
    <alternativeName>
        <fullName evidence="13">Cysteinyl-tRNA synthetase</fullName>
    </alternativeName>
</protein>
<evidence type="ECO:0000256" key="5">
    <source>
        <dbReference type="ARBA" id="ARBA00022490"/>
    </source>
</evidence>
<dbReference type="SUPFAM" id="SSF47323">
    <property type="entry name" value="Anticodon-binding domain of a subclass of class I aminoacyl-tRNA synthetases"/>
    <property type="match status" value="1"/>
</dbReference>
<keyword evidence="12" id="KW-0030">Aminoacyl-tRNA synthetase</keyword>
<dbReference type="GO" id="GO:0005737">
    <property type="term" value="C:cytoplasm"/>
    <property type="evidence" value="ECO:0007669"/>
    <property type="project" value="UniProtKB-SubCell"/>
</dbReference>
<keyword evidence="7" id="KW-0479">Metal-binding</keyword>
<evidence type="ECO:0000256" key="6">
    <source>
        <dbReference type="ARBA" id="ARBA00022598"/>
    </source>
</evidence>
<feature type="compositionally biased region" description="Basic and acidic residues" evidence="17">
    <location>
        <begin position="703"/>
        <end position="712"/>
    </location>
</feature>
<evidence type="ECO:0000256" key="4">
    <source>
        <dbReference type="ARBA" id="ARBA00012832"/>
    </source>
</evidence>
<accession>A0A6P5A3L7</accession>
<evidence type="ECO:0000313" key="19">
    <source>
        <dbReference type="Proteomes" id="UP000515135"/>
    </source>
</evidence>
<comment type="subunit">
    <text evidence="3">Homodimer.</text>
</comment>
<dbReference type="InterPro" id="IPR009080">
    <property type="entry name" value="tRNAsynth_Ia_anticodon-bd"/>
</dbReference>
<dbReference type="GO" id="GO:0046872">
    <property type="term" value="F:metal ion binding"/>
    <property type="evidence" value="ECO:0007669"/>
    <property type="project" value="UniProtKB-KW"/>
</dbReference>
<dbReference type="Gene3D" id="1.20.120.1910">
    <property type="entry name" value="Cysteine-tRNA ligase, C-terminal anti-codon recognition domain"/>
    <property type="match status" value="1"/>
</dbReference>
<evidence type="ECO:0000256" key="13">
    <source>
        <dbReference type="ARBA" id="ARBA00031499"/>
    </source>
</evidence>
<dbReference type="Proteomes" id="UP000515135">
    <property type="component" value="Unplaced"/>
</dbReference>
<proteinExistence type="inferred from homology"/>
<keyword evidence="8" id="KW-0547">Nucleotide-binding</keyword>
<gene>
    <name evidence="20" type="primary">LOC109485035</name>
</gene>
<dbReference type="HAMAP" id="MF_00041">
    <property type="entry name" value="Cys_tRNA_synth"/>
    <property type="match status" value="1"/>
</dbReference>
<evidence type="ECO:0000256" key="7">
    <source>
        <dbReference type="ARBA" id="ARBA00022723"/>
    </source>
</evidence>
<comment type="function">
    <text evidence="14">Catalyzes the ATP-dependent ligation of cysteine to tRNA(Cys).</text>
</comment>
<feature type="region of interest" description="Disordered" evidence="17">
    <location>
        <begin position="654"/>
        <end position="718"/>
    </location>
</feature>
<dbReference type="NCBIfam" id="TIGR00435">
    <property type="entry name" value="cysS"/>
    <property type="match status" value="1"/>
</dbReference>
<evidence type="ECO:0000256" key="12">
    <source>
        <dbReference type="ARBA" id="ARBA00023146"/>
    </source>
</evidence>
<evidence type="ECO:0000313" key="20">
    <source>
        <dbReference type="RefSeq" id="XP_019643988.1"/>
    </source>
</evidence>
<evidence type="ECO:0000256" key="17">
    <source>
        <dbReference type="SAM" id="MobiDB-lite"/>
    </source>
</evidence>
<sequence>MADQEQARRKRTQPTWAPPAGSPDTPLKLYNSLTRKKEVFVPQKGRRVGWYSCGPTVYDTSHMGHARSYISFDILRRIMKDYFNYDVLYAMNITDIDDKIIKRARQNYLLEQYLDKKPSGKQLLQDVQTAMQPYREKLERETDPDKKAMLQRITNKVEETVSQLGQVAENSPDASKGEELKKALVGDARDPLSEWLDSMHGSEVTDNSIFTKLPQHFEAEFHKDMEALNVLPADVLTRVSEYIPEVIEYVQTIIDKGYGYESNKSVYFDTTKFDGADAHFYAKLVPEAFGDSKAMLEGEGDLSISQDRLSEKRSTTDFALWKASKPGEPSWDSPWGMGRPGWHIECSVMASSILGGSLDIHTGGYDLKFPHHDNEIAQAEAYYDNDHWVRYFLHSGHLTIEGCKMSKSLKNFITIQEALSRYSSRQLRLGFLLHSWKDTLDYSSDTMGTAVKYEKMINEFFLTVKDVLRTDAPPFLKWDKPELQLAESFQQRKEGVHQALCDNIDTRTAMDQMRELVSDSNVYLKEKRDARQQPDHTLLRDIAAYLTRMLKIFGAIEGEELIGFPVGGTSQAVNLEETVMPYLSTMAEFRDKVRQVARQQKATEILQLCDRLRDDVLPQLGVRLEDHEGLPPVVKLVDKETLLKEREEKLKIEEEKRRQKEEKQRKQQELQAAKEAKRRIPPSEMFLQDTDKYSNFDDTGFPTHDKEGKELSKGQQKKLRKLYDAQEKLHNEFLKSQQENVVNGAQAK</sequence>
<dbReference type="GeneID" id="109485035"/>
<evidence type="ECO:0000256" key="14">
    <source>
        <dbReference type="ARBA" id="ARBA00037196"/>
    </source>
</evidence>
<dbReference type="GO" id="GO:0004817">
    <property type="term" value="F:cysteine-tRNA ligase activity"/>
    <property type="evidence" value="ECO:0007669"/>
    <property type="project" value="UniProtKB-EC"/>
</dbReference>
<dbReference type="OrthoDB" id="438179at2759"/>
<evidence type="ECO:0000256" key="1">
    <source>
        <dbReference type="ARBA" id="ARBA00001947"/>
    </source>
</evidence>
<dbReference type="AlphaFoldDB" id="A0A6P5A3L7"/>
<dbReference type="PANTHER" id="PTHR10890">
    <property type="entry name" value="CYSTEINYL-TRNA SYNTHETASE"/>
    <property type="match status" value="1"/>
</dbReference>
<dbReference type="PANTHER" id="PTHR10890:SF3">
    <property type="entry name" value="CYSTEINE--TRNA LIGASE, CYTOPLASMIC"/>
    <property type="match status" value="1"/>
</dbReference>
<dbReference type="SUPFAM" id="SSF52374">
    <property type="entry name" value="Nucleotidylyl transferase"/>
    <property type="match status" value="1"/>
</dbReference>
<evidence type="ECO:0000256" key="10">
    <source>
        <dbReference type="ARBA" id="ARBA00022840"/>
    </source>
</evidence>
<evidence type="ECO:0000256" key="8">
    <source>
        <dbReference type="ARBA" id="ARBA00022741"/>
    </source>
</evidence>
<evidence type="ECO:0000259" key="18">
    <source>
        <dbReference type="Pfam" id="PF01406"/>
    </source>
</evidence>
<keyword evidence="5" id="KW-0963">Cytoplasm</keyword>
<keyword evidence="6" id="KW-0436">Ligase</keyword>
<organism evidence="19 20">
    <name type="scientific">Branchiostoma belcheri</name>
    <name type="common">Amphioxus</name>
    <dbReference type="NCBI Taxonomy" id="7741"/>
    <lineage>
        <taxon>Eukaryota</taxon>
        <taxon>Metazoa</taxon>
        <taxon>Chordata</taxon>
        <taxon>Cephalochordata</taxon>
        <taxon>Leptocardii</taxon>
        <taxon>Amphioxiformes</taxon>
        <taxon>Branchiostomatidae</taxon>
        <taxon>Branchiostoma</taxon>
    </lineage>
</organism>
<comment type="subcellular location">
    <subcellularLocation>
        <location evidence="2">Cytoplasm</location>
    </subcellularLocation>
</comment>
<dbReference type="FunFam" id="1.20.120.1910:FF:000005">
    <property type="entry name" value="Cysteine-tRNA ligase, putative"/>
    <property type="match status" value="1"/>
</dbReference>
<dbReference type="InterPro" id="IPR024909">
    <property type="entry name" value="Cys-tRNA/MSH_ligase"/>
</dbReference>
<evidence type="ECO:0000256" key="2">
    <source>
        <dbReference type="ARBA" id="ARBA00004496"/>
    </source>
</evidence>
<dbReference type="InterPro" id="IPR032678">
    <property type="entry name" value="tRNA-synt_1_cat_dom"/>
</dbReference>
<evidence type="ECO:0000256" key="16">
    <source>
        <dbReference type="ARBA" id="ARBA00048159"/>
    </source>
</evidence>
<dbReference type="GO" id="GO:0006423">
    <property type="term" value="P:cysteinyl-tRNA aminoacylation"/>
    <property type="evidence" value="ECO:0007669"/>
    <property type="project" value="InterPro"/>
</dbReference>
<dbReference type="KEGG" id="bbel:109485035"/>
<keyword evidence="19" id="KW-1185">Reference proteome</keyword>
<feature type="compositionally biased region" description="Basic and acidic residues" evidence="17">
    <location>
        <begin position="654"/>
        <end position="675"/>
    </location>
</feature>
<dbReference type="GO" id="GO:0005524">
    <property type="term" value="F:ATP binding"/>
    <property type="evidence" value="ECO:0007669"/>
    <property type="project" value="UniProtKB-KW"/>
</dbReference>
<comment type="catalytic activity">
    <reaction evidence="16">
        <text>tRNA(Cys) + L-cysteine + ATP = L-cysteinyl-tRNA(Cys) + AMP + diphosphate</text>
        <dbReference type="Rhea" id="RHEA:17773"/>
        <dbReference type="Rhea" id="RHEA-COMP:9661"/>
        <dbReference type="Rhea" id="RHEA-COMP:9679"/>
        <dbReference type="ChEBI" id="CHEBI:30616"/>
        <dbReference type="ChEBI" id="CHEBI:33019"/>
        <dbReference type="ChEBI" id="CHEBI:35235"/>
        <dbReference type="ChEBI" id="CHEBI:78442"/>
        <dbReference type="ChEBI" id="CHEBI:78517"/>
        <dbReference type="ChEBI" id="CHEBI:456215"/>
        <dbReference type="EC" id="6.1.1.16"/>
    </reaction>
    <physiologicalReaction direction="left-to-right" evidence="16">
        <dbReference type="Rhea" id="RHEA:17774"/>
    </physiologicalReaction>
</comment>
<dbReference type="FunFam" id="3.40.50.620:FF:000027">
    <property type="entry name" value="Cysteine--tRNA ligase, cytoplasmic"/>
    <property type="match status" value="1"/>
</dbReference>
<feature type="domain" description="tRNA synthetases class I catalytic" evidence="18">
    <location>
        <begin position="40"/>
        <end position="450"/>
    </location>
</feature>
<comment type="cofactor">
    <cofactor evidence="1">
        <name>Zn(2+)</name>
        <dbReference type="ChEBI" id="CHEBI:29105"/>
    </cofactor>
</comment>
<evidence type="ECO:0000256" key="15">
    <source>
        <dbReference type="ARBA" id="ARBA00039362"/>
    </source>
</evidence>
<feature type="region of interest" description="Disordered" evidence="17">
    <location>
        <begin position="1"/>
        <end position="24"/>
    </location>
</feature>
<dbReference type="FunFam" id="3.40.50.620:FF:000228">
    <property type="entry name" value="Cysteinyl-tRNA synthetase"/>
    <property type="match status" value="1"/>
</dbReference>
<dbReference type="EC" id="6.1.1.16" evidence="4"/>
<dbReference type="RefSeq" id="XP_019643988.1">
    <property type="nucleotide sequence ID" value="XM_019788429.1"/>
</dbReference>
<evidence type="ECO:0000256" key="9">
    <source>
        <dbReference type="ARBA" id="ARBA00022833"/>
    </source>
</evidence>
<dbReference type="PRINTS" id="PR00983">
    <property type="entry name" value="TRNASYNTHCYS"/>
</dbReference>
<dbReference type="InterPro" id="IPR014729">
    <property type="entry name" value="Rossmann-like_a/b/a_fold"/>
</dbReference>
<evidence type="ECO:0000256" key="11">
    <source>
        <dbReference type="ARBA" id="ARBA00022917"/>
    </source>
</evidence>
<reference evidence="20" key="1">
    <citation type="submission" date="2025-08" db="UniProtKB">
        <authorList>
            <consortium name="RefSeq"/>
        </authorList>
    </citation>
    <scope>IDENTIFICATION</scope>
    <source>
        <tissue evidence="20">Gonad</tissue>
    </source>
</reference>
<name>A0A6P5A3L7_BRABE</name>
<dbReference type="InterPro" id="IPR015803">
    <property type="entry name" value="Cys-tRNA-ligase"/>
</dbReference>
<keyword evidence="10" id="KW-0067">ATP-binding</keyword>
<evidence type="ECO:0000256" key="3">
    <source>
        <dbReference type="ARBA" id="ARBA00011738"/>
    </source>
</evidence>
<keyword evidence="9" id="KW-0862">Zinc</keyword>
<dbReference type="Gene3D" id="3.40.50.620">
    <property type="entry name" value="HUPs"/>
    <property type="match status" value="1"/>
</dbReference>